<name>A0AAN8Q3A8_PATCE</name>
<dbReference type="Proteomes" id="UP001347796">
    <property type="component" value="Unassembled WGS sequence"/>
</dbReference>
<dbReference type="InterPro" id="IPR008996">
    <property type="entry name" value="IL1/FGF"/>
</dbReference>
<dbReference type="AlphaFoldDB" id="A0AAN8Q3A8"/>
<dbReference type="Gene3D" id="2.80.10.50">
    <property type="match status" value="1"/>
</dbReference>
<organism evidence="2 3">
    <name type="scientific">Patella caerulea</name>
    <name type="common">Rayed Mediterranean limpet</name>
    <dbReference type="NCBI Taxonomy" id="87958"/>
    <lineage>
        <taxon>Eukaryota</taxon>
        <taxon>Metazoa</taxon>
        <taxon>Spiralia</taxon>
        <taxon>Lophotrochozoa</taxon>
        <taxon>Mollusca</taxon>
        <taxon>Gastropoda</taxon>
        <taxon>Patellogastropoda</taxon>
        <taxon>Patelloidea</taxon>
        <taxon>Patellidae</taxon>
        <taxon>Patella</taxon>
    </lineage>
</organism>
<dbReference type="EMBL" id="JAZGQO010000001">
    <property type="protein sequence ID" value="KAK6195927.1"/>
    <property type="molecule type" value="Genomic_DNA"/>
</dbReference>
<comment type="caution">
    <text evidence="2">The sequence shown here is derived from an EMBL/GenBank/DDBJ whole genome shotgun (WGS) entry which is preliminary data.</text>
</comment>
<feature type="region of interest" description="Disordered" evidence="1">
    <location>
        <begin position="1"/>
        <end position="40"/>
    </location>
</feature>
<keyword evidence="3" id="KW-1185">Reference proteome</keyword>
<gene>
    <name evidence="2" type="ORF">SNE40_001253</name>
</gene>
<evidence type="ECO:0000313" key="3">
    <source>
        <dbReference type="Proteomes" id="UP001347796"/>
    </source>
</evidence>
<evidence type="ECO:0000256" key="1">
    <source>
        <dbReference type="SAM" id="MobiDB-lite"/>
    </source>
</evidence>
<dbReference type="SUPFAM" id="SSF50353">
    <property type="entry name" value="Cytokine"/>
    <property type="match status" value="1"/>
</dbReference>
<accession>A0AAN8Q3A8</accession>
<proteinExistence type="predicted"/>
<sequence length="378" mass="43904">MSHTNSCENISSTSMVNGRTNGHSCPNGDSSPNGAMCSNNEPVPEKDSFCVKSETPCKEISQPEASCNSETSEIFVNVDEESDEVDTSAEPKTRRKYCLFELTTHNTNKHVISKIQCETFRNYFRKGDEIISVNSTTSFSFSHTEIVNRFNTEIEDFYKNQSTLVIKVKRVENGITEFITFTYQTTELEKDGPNSKIFESLKLLRTERAFEYRERIPPRIIRLLCYSQQKYLKYNGKDISMEQIDGEKNLHFKFLCTEYQVGSLEVEGIYKYMCCIQYATNKTFLCPCCSKKDIEFKSMKPIGDDISEKTVKVDERFFFRTESKEANDINYFQSVTSKNHYLAYNAVDGLYLKKWKPERTAQIRSEEFEFRLFYIQDS</sequence>
<evidence type="ECO:0000313" key="2">
    <source>
        <dbReference type="EMBL" id="KAK6195927.1"/>
    </source>
</evidence>
<reference evidence="2 3" key="1">
    <citation type="submission" date="2024-01" db="EMBL/GenBank/DDBJ databases">
        <title>The genome of the rayed Mediterranean limpet Patella caerulea (Linnaeus, 1758).</title>
        <authorList>
            <person name="Anh-Thu Weber A."/>
            <person name="Halstead-Nussloch G."/>
        </authorList>
    </citation>
    <scope>NUCLEOTIDE SEQUENCE [LARGE SCALE GENOMIC DNA]</scope>
    <source>
        <strain evidence="2">AATW-2023a</strain>
        <tissue evidence="2">Whole specimen</tissue>
    </source>
</reference>
<protein>
    <submittedName>
        <fullName evidence="2">Uncharacterized protein</fullName>
    </submittedName>
</protein>